<feature type="compositionally biased region" description="Basic and acidic residues" evidence="1">
    <location>
        <begin position="8"/>
        <end position="25"/>
    </location>
</feature>
<feature type="region of interest" description="Disordered" evidence="1">
    <location>
        <begin position="89"/>
        <end position="118"/>
    </location>
</feature>
<dbReference type="GO" id="GO:0042834">
    <property type="term" value="F:peptidoglycan binding"/>
    <property type="evidence" value="ECO:0007669"/>
    <property type="project" value="InterPro"/>
</dbReference>
<feature type="transmembrane region" description="Helical" evidence="2">
    <location>
        <begin position="168"/>
        <end position="190"/>
    </location>
</feature>
<accession>A0A1R1EF26</accession>
<dbReference type="AlphaFoldDB" id="A0A1R1EF26"/>
<dbReference type="RefSeq" id="WP_076174378.1">
    <property type="nucleotide sequence ID" value="NZ_MRTP01000011.1"/>
</dbReference>
<evidence type="ECO:0000259" key="3">
    <source>
        <dbReference type="Pfam" id="PF05036"/>
    </source>
</evidence>
<reference evidence="4 5" key="1">
    <citation type="submission" date="2016-11" db="EMBL/GenBank/DDBJ databases">
        <title>Paenibacillus species isolates.</title>
        <authorList>
            <person name="Beno S.M."/>
        </authorList>
    </citation>
    <scope>NUCLEOTIDE SEQUENCE [LARGE SCALE GENOMIC DNA]</scope>
    <source>
        <strain evidence="4 5">FSL R5-0378</strain>
    </source>
</reference>
<keyword evidence="2" id="KW-0812">Transmembrane</keyword>
<proteinExistence type="predicted"/>
<gene>
    <name evidence="4" type="ORF">BK138_27855</name>
</gene>
<organism evidence="4 5">
    <name type="scientific">Paenibacillus rhizosphaerae</name>
    <dbReference type="NCBI Taxonomy" id="297318"/>
    <lineage>
        <taxon>Bacteria</taxon>
        <taxon>Bacillati</taxon>
        <taxon>Bacillota</taxon>
        <taxon>Bacilli</taxon>
        <taxon>Bacillales</taxon>
        <taxon>Paenibacillaceae</taxon>
        <taxon>Paenibacillus</taxon>
    </lineage>
</organism>
<protein>
    <recommendedName>
        <fullName evidence="3">SPOR domain-containing protein</fullName>
    </recommendedName>
</protein>
<dbReference type="Proteomes" id="UP000187172">
    <property type="component" value="Unassembled WGS sequence"/>
</dbReference>
<keyword evidence="2" id="KW-1133">Transmembrane helix</keyword>
<dbReference type="STRING" id="297318.BK138_27855"/>
<evidence type="ECO:0000256" key="1">
    <source>
        <dbReference type="SAM" id="MobiDB-lite"/>
    </source>
</evidence>
<evidence type="ECO:0000256" key="2">
    <source>
        <dbReference type="SAM" id="Phobius"/>
    </source>
</evidence>
<dbReference type="EMBL" id="MRTP01000011">
    <property type="protein sequence ID" value="OMF50418.1"/>
    <property type="molecule type" value="Genomic_DNA"/>
</dbReference>
<feature type="region of interest" description="Disordered" evidence="1">
    <location>
        <begin position="1"/>
        <end position="74"/>
    </location>
</feature>
<dbReference type="Gene3D" id="3.30.70.1070">
    <property type="entry name" value="Sporulation related repeat"/>
    <property type="match status" value="1"/>
</dbReference>
<comment type="caution">
    <text evidence="4">The sequence shown here is derived from an EMBL/GenBank/DDBJ whole genome shotgun (WGS) entry which is preliminary data.</text>
</comment>
<keyword evidence="5" id="KW-1185">Reference proteome</keyword>
<dbReference type="InterPro" id="IPR036680">
    <property type="entry name" value="SPOR-like_sf"/>
</dbReference>
<dbReference type="SUPFAM" id="SSF110997">
    <property type="entry name" value="Sporulation related repeat"/>
    <property type="match status" value="1"/>
</dbReference>
<evidence type="ECO:0000313" key="4">
    <source>
        <dbReference type="EMBL" id="OMF50418.1"/>
    </source>
</evidence>
<dbReference type="Pfam" id="PF05036">
    <property type="entry name" value="SPOR"/>
    <property type="match status" value="1"/>
</dbReference>
<sequence length="433" mass="47864">MNKARMTFRFDEEQGRQLEDKKDRGQLTVAGSAAQNPAWADDRNSGSNRRDVETKRTPISAVPASMQGWSDPFNREDSWERLEERMGYGIQERADDTPEHDSVADGPDHRYPDSSEDWDLDRANNRYTVREDYDAYDNIENRLDEAGPGPIIEEYSYRPHRPGSIWKVVGTVTGAIVTGALFGLVVLSFFKDGSAGMDPGGNTGNPSAVSISAQSGEDQASVPAVAVEVGPQTYYMLQYGVFSTADRVQQAKDELEQYGIAAGNDPDEENRVYAGLSTDREQAKLLSNQLKAEGVDLYVREVDLPAATSLHFNGDAEAVNQYFQVSADLVALLSQTSASLLGKDLPGKIGAEDMSRLTDLHRQWTEAAKPFQAGLGADQQEMGRQLEQAMNSSLSSVEEYNKNTAKGHLWEIQSRMMEFIMLQKQLVASLEKA</sequence>
<name>A0A1R1EF26_9BACL</name>
<dbReference type="InterPro" id="IPR007730">
    <property type="entry name" value="SPOR-like_dom"/>
</dbReference>
<keyword evidence="2" id="KW-0472">Membrane</keyword>
<feature type="domain" description="SPOR" evidence="3">
    <location>
        <begin position="232"/>
        <end position="300"/>
    </location>
</feature>
<feature type="compositionally biased region" description="Basic and acidic residues" evidence="1">
    <location>
        <begin position="40"/>
        <end position="56"/>
    </location>
</feature>
<evidence type="ECO:0000313" key="5">
    <source>
        <dbReference type="Proteomes" id="UP000187172"/>
    </source>
</evidence>
<feature type="compositionally biased region" description="Basic and acidic residues" evidence="1">
    <location>
        <begin position="89"/>
        <end position="113"/>
    </location>
</feature>